<accession>A0A2V3IM77</accession>
<feature type="region of interest" description="Disordered" evidence="1">
    <location>
        <begin position="1"/>
        <end position="34"/>
    </location>
</feature>
<evidence type="ECO:0000313" key="2">
    <source>
        <dbReference type="EMBL" id="PXF43185.1"/>
    </source>
</evidence>
<proteinExistence type="predicted"/>
<organism evidence="2 3">
    <name type="scientific">Gracilariopsis chorda</name>
    <dbReference type="NCBI Taxonomy" id="448386"/>
    <lineage>
        <taxon>Eukaryota</taxon>
        <taxon>Rhodophyta</taxon>
        <taxon>Florideophyceae</taxon>
        <taxon>Rhodymeniophycidae</taxon>
        <taxon>Gracilariales</taxon>
        <taxon>Gracilariaceae</taxon>
        <taxon>Gracilariopsis</taxon>
    </lineage>
</organism>
<evidence type="ECO:0000313" key="3">
    <source>
        <dbReference type="Proteomes" id="UP000247409"/>
    </source>
</evidence>
<keyword evidence="3" id="KW-1185">Reference proteome</keyword>
<evidence type="ECO:0000256" key="1">
    <source>
        <dbReference type="SAM" id="MobiDB-lite"/>
    </source>
</evidence>
<gene>
    <name evidence="2" type="ORF">BWQ96_07129</name>
</gene>
<dbReference type="OrthoDB" id="164467at2759"/>
<dbReference type="Proteomes" id="UP000247409">
    <property type="component" value="Unassembled WGS sequence"/>
</dbReference>
<protein>
    <submittedName>
        <fullName evidence="2">Uncharacterized protein</fullName>
    </submittedName>
</protein>
<sequence>MLGRVVPASAPAKEKAARKATSSKAPLIKRGPGLTHSEMKSVLDLIEEYMQLAREEWEMVSPVHGARYTTKGLNAESLRRKFSTICRTTVPTGDQSIPLHVPRPQSSLESS</sequence>
<comment type="caution">
    <text evidence="2">The sequence shown here is derived from an EMBL/GenBank/DDBJ whole genome shotgun (WGS) entry which is preliminary data.</text>
</comment>
<name>A0A2V3IM77_9FLOR</name>
<dbReference type="EMBL" id="NBIV01000135">
    <property type="protein sequence ID" value="PXF43185.1"/>
    <property type="molecule type" value="Genomic_DNA"/>
</dbReference>
<reference evidence="2 3" key="1">
    <citation type="journal article" date="2018" name="Mol. Biol. Evol.">
        <title>Analysis of the draft genome of the red seaweed Gracilariopsis chorda provides insights into genome size evolution in Rhodophyta.</title>
        <authorList>
            <person name="Lee J."/>
            <person name="Yang E.C."/>
            <person name="Graf L."/>
            <person name="Yang J.H."/>
            <person name="Qiu H."/>
            <person name="Zel Zion U."/>
            <person name="Chan C.X."/>
            <person name="Stephens T.G."/>
            <person name="Weber A.P.M."/>
            <person name="Boo G.H."/>
            <person name="Boo S.M."/>
            <person name="Kim K.M."/>
            <person name="Shin Y."/>
            <person name="Jung M."/>
            <person name="Lee S.J."/>
            <person name="Yim H.S."/>
            <person name="Lee J.H."/>
            <person name="Bhattacharya D."/>
            <person name="Yoon H.S."/>
        </authorList>
    </citation>
    <scope>NUCLEOTIDE SEQUENCE [LARGE SCALE GENOMIC DNA]</scope>
    <source>
        <strain evidence="2 3">SKKU-2015</strain>
        <tissue evidence="2">Whole body</tissue>
    </source>
</reference>
<dbReference type="AlphaFoldDB" id="A0A2V3IM77"/>